<keyword evidence="3" id="KW-0227">DNA damage</keyword>
<dbReference type="GO" id="GO:0005524">
    <property type="term" value="F:ATP binding"/>
    <property type="evidence" value="ECO:0007669"/>
    <property type="project" value="UniProtKB-KW"/>
</dbReference>
<dbReference type="InterPro" id="IPR017261">
    <property type="entry name" value="DNA_mismatch_repair_MutS/MSH"/>
</dbReference>
<dbReference type="Proteomes" id="UP000799421">
    <property type="component" value="Unassembled WGS sequence"/>
</dbReference>
<dbReference type="SUPFAM" id="SSF48334">
    <property type="entry name" value="DNA repair protein MutS, domain III"/>
    <property type="match status" value="1"/>
</dbReference>
<dbReference type="Gene3D" id="3.40.1170.10">
    <property type="entry name" value="DNA repair protein MutS, domain I"/>
    <property type="match status" value="1"/>
</dbReference>
<dbReference type="OrthoDB" id="2534523at2759"/>
<sequence length="933" mass="103554">MCIRRGCHFAACNRSSLFNPLFNRQLSPSLATGPFLFFSRGAKRRTVLKASSLPLGALAPLQPVDAAEAKTYPTVLQQHLNNVRKYQDCVVLTRVGDFYEMYFDQVPKFAPLVNLKQAKRTTALGDVPMAGFQHTQLDRYLKMFVRDLGQPVAIAEQFRLPNTDKDEAGGPMYDRKVTRIVTAGTLIDETFIDPSEHNFLMAIHLDTAVLSRFEQNSCNEDDEAGISWVDLSSGDFYTQTCNLGSIPSLLARVSPSEVVLDSRFKDLSQDGMQRLLGEGSHHLHFHTLTQPLKPVAEWTPTLERAVTATEAATFKEAEVAAGHLVLEYSRDRLIDAPIKLQAPIRRSNIDAMTIDSHSLRGLEVRSTLRDGTFQGSLLHAVRRTVTKSGARLLDQRLVAPSMSFSVINNRLDLVQEFKENDAMREDIRALLRRTADIRRLLQKFSVGRGDADDLLALAKSIDVMTEITDVVRGSGDGTAATLAAVSRLDMEGPSKLARDIQKAIDVDGLNQSLVAEIESSEGEESEMVKPPRKTTNTRPVPDSALNGVWIMRRDASPTLKQAHDQVDKLLISKDTLSHSLRKALGTETLTLKWSGQLGHFCHIKGKDTKGRLSSLSGVRSIGSTKSTLSFYITSWTQLGSQIDSAKLLIRAAEDSIFETFRTRILTNLPTLRRNASILDELDVATSSATLAREQNLTRPILDNSTTHQIINGRHPTVTLNLISSGRQFTPNDCNVGSPNKIYLITGPNMAGKSTYLRQNALLTILAQTGLFLPCDFARIGLVDKIFSRVGSSDSLHRDQSTFMVEMLETASILKNATRRSFVIMDEVGRGTTPEDGLAIAFACLRYLHEVNRARVLFATHFHGVETLVRRFLPEGGVEFWCTDLQEREGGWVYVHRLRRGVNRQSHALKVARLAGLPEEAVKMAGRVLEEDGR</sequence>
<keyword evidence="4" id="KW-0067">ATP-binding</keyword>
<evidence type="ECO:0000256" key="3">
    <source>
        <dbReference type="ARBA" id="ARBA00022763"/>
    </source>
</evidence>
<dbReference type="AlphaFoldDB" id="A0A6A7BU54"/>
<evidence type="ECO:0000256" key="7">
    <source>
        <dbReference type="SAM" id="MobiDB-lite"/>
    </source>
</evidence>
<dbReference type="SMART" id="SM00533">
    <property type="entry name" value="MUTSd"/>
    <property type="match status" value="1"/>
</dbReference>
<dbReference type="PANTHER" id="PTHR11361">
    <property type="entry name" value="DNA MISMATCH REPAIR PROTEIN MUTS FAMILY MEMBER"/>
    <property type="match status" value="1"/>
</dbReference>
<evidence type="ECO:0000256" key="4">
    <source>
        <dbReference type="ARBA" id="ARBA00022840"/>
    </source>
</evidence>
<evidence type="ECO:0000259" key="8">
    <source>
        <dbReference type="PROSITE" id="PS00486"/>
    </source>
</evidence>
<dbReference type="GO" id="GO:0043504">
    <property type="term" value="P:mitochondrial DNA repair"/>
    <property type="evidence" value="ECO:0007669"/>
    <property type="project" value="TreeGrafter"/>
</dbReference>
<feature type="region of interest" description="Disordered" evidence="7">
    <location>
        <begin position="518"/>
        <end position="543"/>
    </location>
</feature>
<accession>A0A6A7BU54</accession>
<keyword evidence="5" id="KW-0238">DNA-binding</keyword>
<dbReference type="EMBL" id="MU006003">
    <property type="protein sequence ID" value="KAF2858740.1"/>
    <property type="molecule type" value="Genomic_DNA"/>
</dbReference>
<protein>
    <submittedName>
        <fullName evidence="9">DNA mismatch repair protein Msh1</fullName>
    </submittedName>
</protein>
<dbReference type="Pfam" id="PF05192">
    <property type="entry name" value="MutS_III"/>
    <property type="match status" value="1"/>
</dbReference>
<dbReference type="GO" id="GO:0005739">
    <property type="term" value="C:mitochondrion"/>
    <property type="evidence" value="ECO:0007669"/>
    <property type="project" value="TreeGrafter"/>
</dbReference>
<dbReference type="InterPro" id="IPR045076">
    <property type="entry name" value="MutS"/>
</dbReference>
<evidence type="ECO:0000256" key="1">
    <source>
        <dbReference type="ARBA" id="ARBA00006271"/>
    </source>
</evidence>
<dbReference type="SMART" id="SM00534">
    <property type="entry name" value="MUTSac"/>
    <property type="match status" value="1"/>
</dbReference>
<keyword evidence="2" id="KW-0547">Nucleotide-binding</keyword>
<dbReference type="Pfam" id="PF05188">
    <property type="entry name" value="MutS_II"/>
    <property type="match status" value="1"/>
</dbReference>
<dbReference type="PANTHER" id="PTHR11361:SF34">
    <property type="entry name" value="DNA MISMATCH REPAIR PROTEIN MSH1, MITOCHONDRIAL"/>
    <property type="match status" value="1"/>
</dbReference>
<dbReference type="InterPro" id="IPR007695">
    <property type="entry name" value="DNA_mismatch_repair_MutS-lik_N"/>
</dbReference>
<keyword evidence="10" id="KW-1185">Reference proteome</keyword>
<dbReference type="SUPFAM" id="SSF52540">
    <property type="entry name" value="P-loop containing nucleoside triphosphate hydrolases"/>
    <property type="match status" value="1"/>
</dbReference>
<dbReference type="Gene3D" id="3.30.420.110">
    <property type="entry name" value="MutS, connector domain"/>
    <property type="match status" value="1"/>
</dbReference>
<name>A0A6A7BU54_9PEZI</name>
<evidence type="ECO:0000313" key="10">
    <source>
        <dbReference type="Proteomes" id="UP000799421"/>
    </source>
</evidence>
<dbReference type="GO" id="GO:0140664">
    <property type="term" value="F:ATP-dependent DNA damage sensor activity"/>
    <property type="evidence" value="ECO:0007669"/>
    <property type="project" value="InterPro"/>
</dbReference>
<proteinExistence type="inferred from homology"/>
<dbReference type="GO" id="GO:0005634">
    <property type="term" value="C:nucleus"/>
    <property type="evidence" value="ECO:0007669"/>
    <property type="project" value="TreeGrafter"/>
</dbReference>
<gene>
    <name evidence="9" type="ORF">K470DRAFT_259455</name>
</gene>
<dbReference type="Gene3D" id="1.10.1420.10">
    <property type="match status" value="2"/>
</dbReference>
<dbReference type="InterPro" id="IPR036187">
    <property type="entry name" value="DNA_mismatch_repair_MutS_sf"/>
</dbReference>
<dbReference type="Pfam" id="PF01624">
    <property type="entry name" value="MutS_I"/>
    <property type="match status" value="1"/>
</dbReference>
<dbReference type="PROSITE" id="PS00486">
    <property type="entry name" value="DNA_MISMATCH_REPAIR_2"/>
    <property type="match status" value="1"/>
</dbReference>
<dbReference type="InterPro" id="IPR000432">
    <property type="entry name" value="DNA_mismatch_repair_MutS_C"/>
</dbReference>
<organism evidence="9 10">
    <name type="scientific">Piedraia hortae CBS 480.64</name>
    <dbReference type="NCBI Taxonomy" id="1314780"/>
    <lineage>
        <taxon>Eukaryota</taxon>
        <taxon>Fungi</taxon>
        <taxon>Dikarya</taxon>
        <taxon>Ascomycota</taxon>
        <taxon>Pezizomycotina</taxon>
        <taxon>Dothideomycetes</taxon>
        <taxon>Dothideomycetidae</taxon>
        <taxon>Capnodiales</taxon>
        <taxon>Piedraiaceae</taxon>
        <taxon>Piedraia</taxon>
    </lineage>
</organism>
<evidence type="ECO:0000256" key="2">
    <source>
        <dbReference type="ARBA" id="ARBA00022741"/>
    </source>
</evidence>
<dbReference type="NCBIfam" id="NF003810">
    <property type="entry name" value="PRK05399.1"/>
    <property type="match status" value="1"/>
</dbReference>
<dbReference type="InterPro" id="IPR007696">
    <property type="entry name" value="DNA_mismatch_repair_MutS_core"/>
</dbReference>
<evidence type="ECO:0000313" key="9">
    <source>
        <dbReference type="EMBL" id="KAF2858740.1"/>
    </source>
</evidence>
<dbReference type="SUPFAM" id="SSF55271">
    <property type="entry name" value="DNA repair protein MutS, domain I"/>
    <property type="match status" value="1"/>
</dbReference>
<dbReference type="InterPro" id="IPR036678">
    <property type="entry name" value="MutS_con_dom_sf"/>
</dbReference>
<comment type="similarity">
    <text evidence="1">Belongs to the DNA mismatch repair MutS family.</text>
</comment>
<dbReference type="SUPFAM" id="SSF53150">
    <property type="entry name" value="DNA repair protein MutS, domain II"/>
    <property type="match status" value="1"/>
</dbReference>
<dbReference type="FunFam" id="3.40.50.300:FF:001238">
    <property type="entry name" value="DNA mismatch repair protein"/>
    <property type="match status" value="1"/>
</dbReference>
<dbReference type="GO" id="GO:0006298">
    <property type="term" value="P:mismatch repair"/>
    <property type="evidence" value="ECO:0007669"/>
    <property type="project" value="InterPro"/>
</dbReference>
<dbReference type="InterPro" id="IPR027417">
    <property type="entry name" value="P-loop_NTPase"/>
</dbReference>
<feature type="domain" description="DNA mismatch repair proteins mutS family" evidence="8">
    <location>
        <begin position="820"/>
        <end position="836"/>
    </location>
</feature>
<dbReference type="InterPro" id="IPR016151">
    <property type="entry name" value="DNA_mismatch_repair_MutS_N"/>
</dbReference>
<reference evidence="9" key="1">
    <citation type="journal article" date="2020" name="Stud. Mycol.">
        <title>101 Dothideomycetes genomes: a test case for predicting lifestyles and emergence of pathogens.</title>
        <authorList>
            <person name="Haridas S."/>
            <person name="Albert R."/>
            <person name="Binder M."/>
            <person name="Bloem J."/>
            <person name="Labutti K."/>
            <person name="Salamov A."/>
            <person name="Andreopoulos B."/>
            <person name="Baker S."/>
            <person name="Barry K."/>
            <person name="Bills G."/>
            <person name="Bluhm B."/>
            <person name="Cannon C."/>
            <person name="Castanera R."/>
            <person name="Culley D."/>
            <person name="Daum C."/>
            <person name="Ezra D."/>
            <person name="Gonzalez J."/>
            <person name="Henrissat B."/>
            <person name="Kuo A."/>
            <person name="Liang C."/>
            <person name="Lipzen A."/>
            <person name="Lutzoni F."/>
            <person name="Magnuson J."/>
            <person name="Mondo S."/>
            <person name="Nolan M."/>
            <person name="Ohm R."/>
            <person name="Pangilinan J."/>
            <person name="Park H.-J."/>
            <person name="Ramirez L."/>
            <person name="Alfaro M."/>
            <person name="Sun H."/>
            <person name="Tritt A."/>
            <person name="Yoshinaga Y."/>
            <person name="Zwiers L.-H."/>
            <person name="Turgeon B."/>
            <person name="Goodwin S."/>
            <person name="Spatafora J."/>
            <person name="Crous P."/>
            <person name="Grigoriev I."/>
        </authorList>
    </citation>
    <scope>NUCLEOTIDE SEQUENCE</scope>
    <source>
        <strain evidence="9">CBS 480.64</strain>
    </source>
</reference>
<dbReference type="Pfam" id="PF00488">
    <property type="entry name" value="MutS_V"/>
    <property type="match status" value="1"/>
</dbReference>
<dbReference type="GO" id="GO:0030983">
    <property type="term" value="F:mismatched DNA binding"/>
    <property type="evidence" value="ECO:0007669"/>
    <property type="project" value="InterPro"/>
</dbReference>
<dbReference type="Gene3D" id="3.40.50.300">
    <property type="entry name" value="P-loop containing nucleotide triphosphate hydrolases"/>
    <property type="match status" value="1"/>
</dbReference>
<keyword evidence="6" id="KW-0234">DNA repair</keyword>
<dbReference type="InterPro" id="IPR007860">
    <property type="entry name" value="DNA_mmatch_repair_MutS_con_dom"/>
</dbReference>
<evidence type="ECO:0000256" key="6">
    <source>
        <dbReference type="ARBA" id="ARBA00023204"/>
    </source>
</evidence>
<dbReference type="PIRSF" id="PIRSF037677">
    <property type="entry name" value="DNA_mis_repair_Msh6"/>
    <property type="match status" value="1"/>
</dbReference>
<evidence type="ECO:0000256" key="5">
    <source>
        <dbReference type="ARBA" id="ARBA00023125"/>
    </source>
</evidence>